<organism evidence="5 6">
    <name type="scientific">Saponaria officinalis</name>
    <name type="common">Common soapwort</name>
    <name type="synonym">Lychnis saponaria</name>
    <dbReference type="NCBI Taxonomy" id="3572"/>
    <lineage>
        <taxon>Eukaryota</taxon>
        <taxon>Viridiplantae</taxon>
        <taxon>Streptophyta</taxon>
        <taxon>Embryophyta</taxon>
        <taxon>Tracheophyta</taxon>
        <taxon>Spermatophyta</taxon>
        <taxon>Magnoliopsida</taxon>
        <taxon>eudicotyledons</taxon>
        <taxon>Gunneridae</taxon>
        <taxon>Pentapetalae</taxon>
        <taxon>Caryophyllales</taxon>
        <taxon>Caryophyllaceae</taxon>
        <taxon>Caryophylleae</taxon>
        <taxon>Saponaria</taxon>
    </lineage>
</organism>
<keyword evidence="2" id="KW-0547">Nucleotide-binding</keyword>
<dbReference type="FunFam" id="3.90.640.10:FF:000010">
    <property type="entry name" value="heat shock 70 kDa protein 14"/>
    <property type="match status" value="1"/>
</dbReference>
<accession>A0AAW1M4Z9</accession>
<dbReference type="PRINTS" id="PR00301">
    <property type="entry name" value="HEATSHOCK70"/>
</dbReference>
<comment type="caution">
    <text evidence="5">The sequence shown here is derived from an EMBL/GenBank/DDBJ whole genome shotgun (WGS) entry which is preliminary data.</text>
</comment>
<dbReference type="Gene3D" id="2.60.34.10">
    <property type="entry name" value="Substrate Binding Domain Of DNAk, Chain A, domain 1"/>
    <property type="match status" value="1"/>
</dbReference>
<sequence>MIVVNYMGEEKIFTPEEISAMVLGKMKSVAEDFLGCTVKNAVVTVPAYFSDSQRRATKDAATIAGLNVVAIINEPTAAAIAYGLDKNTAYRNRGKNNVLVFDLGGGTFDVSLVSVEKSKVEVKVVDGDSHLGGVNFENRMMADLMEELKTKHKIDISENPRALGRLRVASNKAKIFLSSAGQTSIDLDCLHGGIDFSSPMTRSRFEKLNIDLFRKCIDIVDKCLKEANMEKRDIDDIVLIGGSTRILKVQQLLKEFFDGRELCRSLNPDEAVAYGAAVHAAVLSGMYTSNEDIGLADVTPMSLGLKDADGKINAIIPRNTSIPVRMNRRRVTRHDNQAAVCFKVYEGERLMAEDNNFLDEFRITGFPLTPKGETKFDVCFEIDINGILNVSAVELGTGLRNQITIINAHERLSKEEITRMIDEAEKYKAQDEEQRKLVEARNNLQSIFINAFAGKRPNI</sequence>
<dbReference type="SUPFAM" id="SSF53067">
    <property type="entry name" value="Actin-like ATPase domain"/>
    <property type="match status" value="2"/>
</dbReference>
<dbReference type="InterPro" id="IPR029047">
    <property type="entry name" value="HSP70_peptide-bd_sf"/>
</dbReference>
<name>A0AAW1M4Z9_SAPOF</name>
<evidence type="ECO:0000256" key="3">
    <source>
        <dbReference type="ARBA" id="ARBA00022840"/>
    </source>
</evidence>
<feature type="coiled-coil region" evidence="4">
    <location>
        <begin position="414"/>
        <end position="441"/>
    </location>
</feature>
<keyword evidence="6" id="KW-1185">Reference proteome</keyword>
<dbReference type="EMBL" id="JBDFQZ010000003">
    <property type="protein sequence ID" value="KAK9740672.1"/>
    <property type="molecule type" value="Genomic_DNA"/>
</dbReference>
<dbReference type="FunFam" id="2.60.34.10:FF:000012">
    <property type="entry name" value="Heat shock 70 kDa protein"/>
    <property type="match status" value="1"/>
</dbReference>
<dbReference type="Gene3D" id="3.30.420.40">
    <property type="match status" value="2"/>
</dbReference>
<keyword evidence="4" id="KW-0175">Coiled coil</keyword>
<dbReference type="PANTHER" id="PTHR19375">
    <property type="entry name" value="HEAT SHOCK PROTEIN 70KDA"/>
    <property type="match status" value="1"/>
</dbReference>
<dbReference type="SUPFAM" id="SSF100920">
    <property type="entry name" value="Heat shock protein 70kD (HSP70), peptide-binding domain"/>
    <property type="match status" value="1"/>
</dbReference>
<dbReference type="InterPro" id="IPR018181">
    <property type="entry name" value="Heat_shock_70_CS"/>
</dbReference>
<comment type="similarity">
    <text evidence="1">Belongs to the heat shock protein 70 family.</text>
</comment>
<proteinExistence type="inferred from homology"/>
<dbReference type="Proteomes" id="UP001443914">
    <property type="component" value="Unassembled WGS sequence"/>
</dbReference>
<dbReference type="FunFam" id="3.30.420.40:FF:000545">
    <property type="entry name" value="Endoplasmic reticulum chaperone BiP"/>
    <property type="match status" value="1"/>
</dbReference>
<evidence type="ECO:0000256" key="2">
    <source>
        <dbReference type="ARBA" id="ARBA00022741"/>
    </source>
</evidence>
<reference evidence="5" key="1">
    <citation type="submission" date="2024-03" db="EMBL/GenBank/DDBJ databases">
        <title>WGS assembly of Saponaria officinalis var. Norfolk2.</title>
        <authorList>
            <person name="Jenkins J."/>
            <person name="Shu S."/>
            <person name="Grimwood J."/>
            <person name="Barry K."/>
            <person name="Goodstein D."/>
            <person name="Schmutz J."/>
            <person name="Leebens-Mack J."/>
            <person name="Osbourn A."/>
        </authorList>
    </citation>
    <scope>NUCLEOTIDE SEQUENCE [LARGE SCALE GENOMIC DNA]</scope>
    <source>
        <strain evidence="5">JIC</strain>
    </source>
</reference>
<dbReference type="GO" id="GO:0140662">
    <property type="term" value="F:ATP-dependent protein folding chaperone"/>
    <property type="evidence" value="ECO:0007669"/>
    <property type="project" value="InterPro"/>
</dbReference>
<protein>
    <submittedName>
        <fullName evidence="5">Uncharacterized protein</fullName>
    </submittedName>
</protein>
<dbReference type="InterPro" id="IPR043129">
    <property type="entry name" value="ATPase_NBD"/>
</dbReference>
<evidence type="ECO:0000313" key="5">
    <source>
        <dbReference type="EMBL" id="KAK9740672.1"/>
    </source>
</evidence>
<evidence type="ECO:0000313" key="6">
    <source>
        <dbReference type="Proteomes" id="UP001443914"/>
    </source>
</evidence>
<dbReference type="AlphaFoldDB" id="A0AAW1M4Z9"/>
<dbReference type="PROSITE" id="PS00329">
    <property type="entry name" value="HSP70_2"/>
    <property type="match status" value="1"/>
</dbReference>
<dbReference type="Gene3D" id="3.90.640.10">
    <property type="entry name" value="Actin, Chain A, domain 4"/>
    <property type="match status" value="1"/>
</dbReference>
<evidence type="ECO:0000256" key="1">
    <source>
        <dbReference type="ARBA" id="ARBA00007381"/>
    </source>
</evidence>
<dbReference type="Pfam" id="PF00012">
    <property type="entry name" value="HSP70"/>
    <property type="match status" value="1"/>
</dbReference>
<keyword evidence="3" id="KW-0067">ATP-binding</keyword>
<dbReference type="InterPro" id="IPR013126">
    <property type="entry name" value="Hsp_70_fam"/>
</dbReference>
<gene>
    <name evidence="5" type="ORF">RND81_03G052800</name>
</gene>
<evidence type="ECO:0000256" key="4">
    <source>
        <dbReference type="SAM" id="Coils"/>
    </source>
</evidence>
<dbReference type="Gene3D" id="3.30.30.30">
    <property type="match status" value="1"/>
</dbReference>
<dbReference type="GO" id="GO:0005524">
    <property type="term" value="F:ATP binding"/>
    <property type="evidence" value="ECO:0007669"/>
    <property type="project" value="UniProtKB-KW"/>
</dbReference>